<keyword evidence="2 3" id="KW-0560">Oxidoreductase</keyword>
<dbReference type="Gene3D" id="3.40.50.720">
    <property type="entry name" value="NAD(P)-binding Rossmann-like Domain"/>
    <property type="match status" value="1"/>
</dbReference>
<protein>
    <submittedName>
        <fullName evidence="3">3-oxoacyl-acyl-carrier-protein reductase</fullName>
        <ecNumber evidence="3">1.1.1.100</ecNumber>
    </submittedName>
</protein>
<accession>T1YUK1</accession>
<comment type="similarity">
    <text evidence="1">Belongs to the short-chain dehydrogenases/reductases (SDR) family.</text>
</comment>
<evidence type="ECO:0000256" key="1">
    <source>
        <dbReference type="ARBA" id="ARBA00006484"/>
    </source>
</evidence>
<dbReference type="PRINTS" id="PR00080">
    <property type="entry name" value="SDRFAMILY"/>
</dbReference>
<evidence type="ECO:0000256" key="2">
    <source>
        <dbReference type="ARBA" id="ARBA00023002"/>
    </source>
</evidence>
<proteinExistence type="inferred from homology"/>
<dbReference type="EC" id="1.1.1.100" evidence="3"/>
<dbReference type="GO" id="GO:0048038">
    <property type="term" value="F:quinone binding"/>
    <property type="evidence" value="ECO:0007669"/>
    <property type="project" value="TreeGrafter"/>
</dbReference>
<dbReference type="GO" id="GO:0006633">
    <property type="term" value="P:fatty acid biosynthetic process"/>
    <property type="evidence" value="ECO:0007669"/>
    <property type="project" value="TreeGrafter"/>
</dbReference>
<dbReference type="PRINTS" id="PR00081">
    <property type="entry name" value="GDHRDH"/>
</dbReference>
<dbReference type="AlphaFoldDB" id="T1YUK1"/>
<dbReference type="PANTHER" id="PTHR42760:SF133">
    <property type="entry name" value="3-OXOACYL-[ACYL-CARRIER-PROTEIN] REDUCTASE"/>
    <property type="match status" value="1"/>
</dbReference>
<dbReference type="GO" id="GO:0004316">
    <property type="term" value="F:3-oxoacyl-[acyl-carrier-protein] reductase (NADPH) activity"/>
    <property type="evidence" value="ECO:0007669"/>
    <property type="project" value="UniProtKB-EC"/>
</dbReference>
<dbReference type="InterPro" id="IPR002347">
    <property type="entry name" value="SDR_fam"/>
</dbReference>
<name>T1YUK1_STROO</name>
<evidence type="ECO:0000313" key="3">
    <source>
        <dbReference type="EMBL" id="AGU68124.1"/>
    </source>
</evidence>
<dbReference type="Pfam" id="PF13561">
    <property type="entry name" value="adh_short_C2"/>
    <property type="match status" value="1"/>
</dbReference>
<dbReference type="PANTHER" id="PTHR42760">
    <property type="entry name" value="SHORT-CHAIN DEHYDROGENASES/REDUCTASES FAMILY MEMBER"/>
    <property type="match status" value="1"/>
</dbReference>
<dbReference type="InterPro" id="IPR036291">
    <property type="entry name" value="NAD(P)-bd_dom_sf"/>
</dbReference>
<reference evidence="3" key="1">
    <citation type="journal article" date="2013" name="PLoS ONE">
        <title>Biosynthesis of vitamins and cofactors in bacterium-harbouring trypanosomatids depends on the symbiotic association as revealed by genomic analyses.</title>
        <authorList>
            <person name="Klein C.C."/>
            <person name="Alves J.M."/>
            <person name="Serrano M.G."/>
            <person name="Buck G.A."/>
            <person name="Vasconcelos A.T."/>
            <person name="Sagot M.F."/>
            <person name="Teixeira M.M."/>
            <person name="Camargo E.P."/>
            <person name="Motta M.C."/>
        </authorList>
    </citation>
    <scope>NUCLEOTIDE SEQUENCE</scope>
    <source>
        <strain evidence="3">TCC290E</strain>
    </source>
</reference>
<organism evidence="3">
    <name type="scientific">Strigomonas oncopelti</name>
    <name type="common">Parasitic flagellate</name>
    <name type="synonym">Crithidia oncopelti</name>
    <dbReference type="NCBI Taxonomy" id="5657"/>
    <lineage>
        <taxon>Eukaryota</taxon>
        <taxon>Discoba</taxon>
        <taxon>Euglenozoa</taxon>
        <taxon>Kinetoplastea</taxon>
        <taxon>Metakinetoplastina</taxon>
        <taxon>Trypanosomatida</taxon>
        <taxon>Trypanosomatidae</taxon>
        <taxon>Strigomonadinae</taxon>
        <taxon>Strigomonas</taxon>
    </lineage>
</organism>
<dbReference type="EMBL" id="KF160137">
    <property type="protein sequence ID" value="AGU68124.1"/>
    <property type="molecule type" value="Genomic_DNA"/>
</dbReference>
<sequence>MPWCVSGKVGVVTGASCALGREITRRLAASHHMKLACVSRRDFAADLPEGCRGFKADIQSAKDCDQLLRLVRKEMGAVSVVVNCAGVTQNKIHAMSSDADYDFVMNTNVRGAFNVTRAALRHGGLLQAGEGSVVHIGSTVGLTGNKGQVLYAASKAALSAASKSWAKEYGAKNIRFNVVAPGLIDGGGMGETLSDAQREAWRQSCPLGRLATVDDVAEMVVAALLSSYLNGQTIVLDGGVN</sequence>
<dbReference type="SUPFAM" id="SSF51735">
    <property type="entry name" value="NAD(P)-binding Rossmann-fold domains"/>
    <property type="match status" value="1"/>
</dbReference>